<sequence>MDASDITRKKMARILANIQLSPSNTINYGQVPNNPPLTPDNRAFIQSQYPKTDFAYLNNLYPCNSTICSTIYATPAYAYNYSVSSFVKGYYYNK</sequence>
<reference evidence="1" key="1">
    <citation type="journal article" date="2020" name="Nature">
        <title>Giant virus diversity and host interactions through global metagenomics.</title>
        <authorList>
            <person name="Schulz F."/>
            <person name="Roux S."/>
            <person name="Paez-Espino D."/>
            <person name="Jungbluth S."/>
            <person name="Walsh D.A."/>
            <person name="Denef V.J."/>
            <person name="McMahon K.D."/>
            <person name="Konstantinidis K.T."/>
            <person name="Eloe-Fadrosh E.A."/>
            <person name="Kyrpides N.C."/>
            <person name="Woyke T."/>
        </authorList>
    </citation>
    <scope>NUCLEOTIDE SEQUENCE</scope>
    <source>
        <strain evidence="1">GVMAG-S-3300013006-138</strain>
    </source>
</reference>
<protein>
    <submittedName>
        <fullName evidence="1">Uncharacterized protein</fullName>
    </submittedName>
</protein>
<dbReference type="AlphaFoldDB" id="A0A6C0KLN1"/>
<name>A0A6C0KLN1_9ZZZZ</name>
<accession>A0A6C0KLN1</accession>
<proteinExistence type="predicted"/>
<dbReference type="EMBL" id="MN740925">
    <property type="protein sequence ID" value="QHU18203.1"/>
    <property type="molecule type" value="Genomic_DNA"/>
</dbReference>
<organism evidence="1">
    <name type="scientific">viral metagenome</name>
    <dbReference type="NCBI Taxonomy" id="1070528"/>
    <lineage>
        <taxon>unclassified sequences</taxon>
        <taxon>metagenomes</taxon>
        <taxon>organismal metagenomes</taxon>
    </lineage>
</organism>
<evidence type="ECO:0000313" key="1">
    <source>
        <dbReference type="EMBL" id="QHU18203.1"/>
    </source>
</evidence>